<feature type="transmembrane region" description="Helical" evidence="1">
    <location>
        <begin position="12"/>
        <end position="29"/>
    </location>
</feature>
<dbReference type="Pfam" id="PF10648">
    <property type="entry name" value="Gmad2"/>
    <property type="match status" value="1"/>
</dbReference>
<feature type="domain" description="Bacterial spore germination immunoglobulin-like" evidence="2">
    <location>
        <begin position="82"/>
        <end position="165"/>
    </location>
</feature>
<evidence type="ECO:0000313" key="3">
    <source>
        <dbReference type="EMBL" id="PIP58435.1"/>
    </source>
</evidence>
<dbReference type="InterPro" id="IPR018911">
    <property type="entry name" value="Gmad2_Ig-like_dom"/>
</dbReference>
<reference evidence="3 4" key="1">
    <citation type="submission" date="2017-09" db="EMBL/GenBank/DDBJ databases">
        <title>Depth-based differentiation of microbial function through sediment-hosted aquifers and enrichment of novel symbionts in the deep terrestrial subsurface.</title>
        <authorList>
            <person name="Probst A.J."/>
            <person name="Ladd B."/>
            <person name="Jarett J.K."/>
            <person name="Geller-Mcgrath D.E."/>
            <person name="Sieber C.M."/>
            <person name="Emerson J.B."/>
            <person name="Anantharaman K."/>
            <person name="Thomas B.C."/>
            <person name="Malmstrom R."/>
            <person name="Stieglmeier M."/>
            <person name="Klingl A."/>
            <person name="Woyke T."/>
            <person name="Ryan C.M."/>
            <person name="Banfield J.F."/>
        </authorList>
    </citation>
    <scope>NUCLEOTIDE SEQUENCE [LARGE SCALE GENOMIC DNA]</scope>
    <source>
        <strain evidence="3">CG22_combo_CG10-13_8_21_14_all_37_9</strain>
    </source>
</reference>
<evidence type="ECO:0000313" key="4">
    <source>
        <dbReference type="Proteomes" id="UP000229334"/>
    </source>
</evidence>
<dbReference type="Proteomes" id="UP000229334">
    <property type="component" value="Unassembled WGS sequence"/>
</dbReference>
<keyword evidence="1" id="KW-0812">Transmembrane</keyword>
<accession>A0A2H0BL81</accession>
<dbReference type="AlphaFoldDB" id="A0A2H0BL81"/>
<dbReference type="EMBL" id="PCSX01000007">
    <property type="protein sequence ID" value="PIP58435.1"/>
    <property type="molecule type" value="Genomic_DNA"/>
</dbReference>
<keyword evidence="1" id="KW-1133">Transmembrane helix</keyword>
<evidence type="ECO:0000256" key="1">
    <source>
        <dbReference type="SAM" id="Phobius"/>
    </source>
</evidence>
<evidence type="ECO:0000259" key="2">
    <source>
        <dbReference type="Pfam" id="PF10648"/>
    </source>
</evidence>
<name>A0A2H0BL81_9BACT</name>
<sequence>MVPISVKKMKKIIALLIILGASLWIIWHLPSKNDQAKIADFLSCQKAGRPIIETYPRVCQGADGKSYTEIVDEKALNTDPVVFSPDLSRPVTSPLTLQGEARGFWFFEQQFEVRLLDAEEQIIATGTAKTKSSALTVEFVPFNITLNFKKPRAKMGFIVLEKANPSGLASQNRIIQLPILFQAPNIDTKIDQLDVDNDKTSTSTPL</sequence>
<keyword evidence="1" id="KW-0472">Membrane</keyword>
<comment type="caution">
    <text evidence="3">The sequence shown here is derived from an EMBL/GenBank/DDBJ whole genome shotgun (WGS) entry which is preliminary data.</text>
</comment>
<organism evidence="3 4">
    <name type="scientific">Candidatus Vogelbacteria bacterium CG22_combo_CG10-13_8_21_14_all_37_9</name>
    <dbReference type="NCBI Taxonomy" id="1975046"/>
    <lineage>
        <taxon>Bacteria</taxon>
        <taxon>Candidatus Vogeliibacteriota</taxon>
    </lineage>
</organism>
<proteinExistence type="predicted"/>
<protein>
    <recommendedName>
        <fullName evidence="2">Bacterial spore germination immunoglobulin-like domain-containing protein</fullName>
    </recommendedName>
</protein>
<gene>
    <name evidence="3" type="ORF">COX02_00265</name>
</gene>